<keyword evidence="3" id="KW-1185">Reference proteome</keyword>
<evidence type="ECO:0000313" key="2">
    <source>
        <dbReference type="EMBL" id="RXG95240.1"/>
    </source>
</evidence>
<name>A0A4Q0QMR6_9BRAD</name>
<gene>
    <name evidence="2" type="ORF">EAS61_18960</name>
    <name evidence="1" type="ORF">EAS62_35880</name>
</gene>
<protein>
    <submittedName>
        <fullName evidence="2">Uncharacterized protein</fullName>
    </submittedName>
</protein>
<sequence length="135" mass="14786">MAAAIWADPAHHTVAGLISIRELATVTALIDNERRGGTRGAAIRLDFLRVGNDGSRRFAPPPVPADVFHSYSDMAEDGIEVLAYDYVEAFAEKFRALAERTRPRDLYDVANLYRNADCRADRVLSRSSGVPLGAP</sequence>
<organism evidence="2 4">
    <name type="scientific">Bradyrhizobium zhanjiangense</name>
    <dbReference type="NCBI Taxonomy" id="1325107"/>
    <lineage>
        <taxon>Bacteria</taxon>
        <taxon>Pseudomonadati</taxon>
        <taxon>Pseudomonadota</taxon>
        <taxon>Alphaproteobacteria</taxon>
        <taxon>Hyphomicrobiales</taxon>
        <taxon>Nitrobacteraceae</taxon>
        <taxon>Bradyrhizobium</taxon>
    </lineage>
</organism>
<dbReference type="AlphaFoldDB" id="A0A4Q0QMR6"/>
<dbReference type="EMBL" id="RKMK01000016">
    <property type="protein sequence ID" value="RXG95240.1"/>
    <property type="molecule type" value="Genomic_DNA"/>
</dbReference>
<comment type="caution">
    <text evidence="2">The sequence shown here is derived from an EMBL/GenBank/DDBJ whole genome shotgun (WGS) entry which is preliminary data.</text>
</comment>
<dbReference type="InterPro" id="IPR014942">
    <property type="entry name" value="AbiEii"/>
</dbReference>
<accession>A0A4Q0QMR6</accession>
<reference evidence="2 4" key="1">
    <citation type="submission" date="2018-11" db="EMBL/GenBank/DDBJ databases">
        <title>Bradyrhizobium sp. nov., isolated from effective nodules of peanut in China.</title>
        <authorList>
            <person name="Li Y."/>
        </authorList>
    </citation>
    <scope>NUCLEOTIDE SEQUENCE [LARGE SCALE GENOMIC DNA]</scope>
    <source>
        <strain evidence="2 4">CCBAU 51770</strain>
        <strain evidence="1 3">CCBAU 51781</strain>
    </source>
</reference>
<evidence type="ECO:0000313" key="3">
    <source>
        <dbReference type="Proteomes" id="UP000289946"/>
    </source>
</evidence>
<dbReference type="EMBL" id="RDRA01000029">
    <property type="protein sequence ID" value="RXG87327.1"/>
    <property type="molecule type" value="Genomic_DNA"/>
</dbReference>
<dbReference type="Proteomes" id="UP000290174">
    <property type="component" value="Unassembled WGS sequence"/>
</dbReference>
<evidence type="ECO:0000313" key="1">
    <source>
        <dbReference type="EMBL" id="RXG87327.1"/>
    </source>
</evidence>
<dbReference type="RefSeq" id="WP_128942541.1">
    <property type="nucleotide sequence ID" value="NZ_RDRA01000029.1"/>
</dbReference>
<dbReference type="Pfam" id="PF08843">
    <property type="entry name" value="AbiEii"/>
    <property type="match status" value="1"/>
</dbReference>
<proteinExistence type="predicted"/>
<dbReference type="Proteomes" id="UP000289946">
    <property type="component" value="Unassembled WGS sequence"/>
</dbReference>
<evidence type="ECO:0000313" key="4">
    <source>
        <dbReference type="Proteomes" id="UP000290174"/>
    </source>
</evidence>